<organism evidence="1 2">
    <name type="scientific">Daphnia magna</name>
    <dbReference type="NCBI Taxonomy" id="35525"/>
    <lineage>
        <taxon>Eukaryota</taxon>
        <taxon>Metazoa</taxon>
        <taxon>Ecdysozoa</taxon>
        <taxon>Arthropoda</taxon>
        <taxon>Crustacea</taxon>
        <taxon>Branchiopoda</taxon>
        <taxon>Diplostraca</taxon>
        <taxon>Cladocera</taxon>
        <taxon>Anomopoda</taxon>
        <taxon>Daphniidae</taxon>
        <taxon>Daphnia</taxon>
    </lineage>
</organism>
<reference evidence="1 2" key="1">
    <citation type="journal article" date="2023" name="Nucleic Acids Res.">
        <title>The hologenome of Daphnia magna reveals possible DNA methylation and microbiome-mediated evolution of the host genome.</title>
        <authorList>
            <person name="Chaturvedi A."/>
            <person name="Li X."/>
            <person name="Dhandapani V."/>
            <person name="Marshall H."/>
            <person name="Kissane S."/>
            <person name="Cuenca-Cambronero M."/>
            <person name="Asole G."/>
            <person name="Calvet F."/>
            <person name="Ruiz-Romero M."/>
            <person name="Marangio P."/>
            <person name="Guigo R."/>
            <person name="Rago D."/>
            <person name="Mirbahai L."/>
            <person name="Eastwood N."/>
            <person name="Colbourne J.K."/>
            <person name="Zhou J."/>
            <person name="Mallon E."/>
            <person name="Orsini L."/>
        </authorList>
    </citation>
    <scope>NUCLEOTIDE SEQUENCE [LARGE SCALE GENOMIC DNA]</scope>
    <source>
        <strain evidence="1">LRV0_1</strain>
    </source>
</reference>
<accession>A0ABQ9ZD44</accession>
<dbReference type="Proteomes" id="UP001234178">
    <property type="component" value="Unassembled WGS sequence"/>
</dbReference>
<evidence type="ECO:0000313" key="1">
    <source>
        <dbReference type="EMBL" id="KAK4010465.1"/>
    </source>
</evidence>
<protein>
    <submittedName>
        <fullName evidence="1">Uncharacterized protein</fullName>
    </submittedName>
</protein>
<gene>
    <name evidence="1" type="ORF">OUZ56_019608</name>
</gene>
<proteinExistence type="predicted"/>
<name>A0ABQ9ZD44_9CRUS</name>
<keyword evidence="2" id="KW-1185">Reference proteome</keyword>
<sequence>MIPLLYIPQEVGLLDFPDSVCHNQLYFPKSCILLRVTNPLLRRMFPPPHAWQTYCYKDHKKHISTFSFVKSAGHPFPMQLVVFSKNLKEPFLTMAAVIGSKPSALRRLESHKIKLIKRCAVLDQSQ</sequence>
<comment type="caution">
    <text evidence="1">The sequence shown here is derived from an EMBL/GenBank/DDBJ whole genome shotgun (WGS) entry which is preliminary data.</text>
</comment>
<evidence type="ECO:0000313" key="2">
    <source>
        <dbReference type="Proteomes" id="UP001234178"/>
    </source>
</evidence>
<dbReference type="EMBL" id="JAOYFB010000003">
    <property type="protein sequence ID" value="KAK4010465.1"/>
    <property type="molecule type" value="Genomic_DNA"/>
</dbReference>